<evidence type="ECO:0000313" key="2">
    <source>
        <dbReference type="Proteomes" id="UP000005839"/>
    </source>
</evidence>
<protein>
    <submittedName>
        <fullName evidence="1">Uncharacterized protein</fullName>
    </submittedName>
</protein>
<comment type="caution">
    <text evidence="1">The sequence shown here is derived from an EMBL/GenBank/DDBJ whole genome shotgun (WGS) entry which is preliminary data.</text>
</comment>
<sequence length="39" mass="4495">MLYAAKLADKITIFGDKNSRSKPVHFLISIKIINRHINK</sequence>
<accession>A9DFQ0</accession>
<dbReference type="EMBL" id="ABIC01000030">
    <property type="protein sequence ID" value="EDP99838.1"/>
    <property type="molecule type" value="Genomic_DNA"/>
</dbReference>
<organism evidence="1 2">
    <name type="scientific">Shewanella benthica KT99</name>
    <dbReference type="NCBI Taxonomy" id="314608"/>
    <lineage>
        <taxon>Bacteria</taxon>
        <taxon>Pseudomonadati</taxon>
        <taxon>Pseudomonadota</taxon>
        <taxon>Gammaproteobacteria</taxon>
        <taxon>Alteromonadales</taxon>
        <taxon>Shewanellaceae</taxon>
        <taxon>Shewanella</taxon>
    </lineage>
</organism>
<keyword evidence="2" id="KW-1185">Reference proteome</keyword>
<reference evidence="1 2" key="1">
    <citation type="submission" date="2007-10" db="EMBL/GenBank/DDBJ databases">
        <authorList>
            <person name="Yayanos A."/>
            <person name="Ferriera S."/>
            <person name="Johnson J."/>
            <person name="Kravitz S."/>
            <person name="Halpern A."/>
            <person name="Remington K."/>
            <person name="Beeson K."/>
            <person name="Tran B."/>
            <person name="Rogers Y.-H."/>
            <person name="Friedman R."/>
            <person name="Venter J.C."/>
        </authorList>
    </citation>
    <scope>NUCLEOTIDE SEQUENCE [LARGE SCALE GENOMIC DNA]</scope>
    <source>
        <strain evidence="1 2">KT99</strain>
    </source>
</reference>
<proteinExistence type="predicted"/>
<name>A9DFQ0_9GAMM</name>
<gene>
    <name evidence="1" type="ORF">KT99_01434</name>
</gene>
<dbReference type="AlphaFoldDB" id="A9DFQ0"/>
<dbReference type="Proteomes" id="UP000005839">
    <property type="component" value="Unassembled WGS sequence"/>
</dbReference>
<evidence type="ECO:0000313" key="1">
    <source>
        <dbReference type="EMBL" id="EDP99838.1"/>
    </source>
</evidence>